<gene>
    <name evidence="2" type="ORF">BJX68DRAFT_229270</name>
</gene>
<accession>A0ABR4KZY6</accession>
<feature type="compositionally biased region" description="Basic and acidic residues" evidence="1">
    <location>
        <begin position="62"/>
        <end position="71"/>
    </location>
</feature>
<proteinExistence type="predicted"/>
<dbReference type="EMBL" id="JBFXLR010000006">
    <property type="protein sequence ID" value="KAL2857657.1"/>
    <property type="molecule type" value="Genomic_DNA"/>
</dbReference>
<keyword evidence="3" id="KW-1185">Reference proteome</keyword>
<dbReference type="RefSeq" id="XP_070903188.1">
    <property type="nucleotide sequence ID" value="XM_071038995.1"/>
</dbReference>
<organism evidence="2 3">
    <name type="scientific">Aspergillus pseudodeflectus</name>
    <dbReference type="NCBI Taxonomy" id="176178"/>
    <lineage>
        <taxon>Eukaryota</taxon>
        <taxon>Fungi</taxon>
        <taxon>Dikarya</taxon>
        <taxon>Ascomycota</taxon>
        <taxon>Pezizomycotina</taxon>
        <taxon>Eurotiomycetes</taxon>
        <taxon>Eurotiomycetidae</taxon>
        <taxon>Eurotiales</taxon>
        <taxon>Aspergillaceae</taxon>
        <taxon>Aspergillus</taxon>
        <taxon>Aspergillus subgen. Nidulantes</taxon>
    </lineage>
</organism>
<comment type="caution">
    <text evidence="2">The sequence shown here is derived from an EMBL/GenBank/DDBJ whole genome shotgun (WGS) entry which is preliminary data.</text>
</comment>
<name>A0ABR4KZY6_9EURO</name>
<dbReference type="GeneID" id="98154159"/>
<evidence type="ECO:0000313" key="2">
    <source>
        <dbReference type="EMBL" id="KAL2857657.1"/>
    </source>
</evidence>
<feature type="region of interest" description="Disordered" evidence="1">
    <location>
        <begin position="47"/>
        <end position="71"/>
    </location>
</feature>
<sequence length="71" mass="7832">MAPTDTGKHLSHAAQSLQIFLIHFANANPCPSSRVPNVTQGRWGRCQHSRARPASGTTITHTVDRDIIERD</sequence>
<reference evidence="2 3" key="1">
    <citation type="submission" date="2024-07" db="EMBL/GenBank/DDBJ databases">
        <title>Section-level genome sequencing and comparative genomics of Aspergillus sections Usti and Cavernicolus.</title>
        <authorList>
            <consortium name="Lawrence Berkeley National Laboratory"/>
            <person name="Nybo J.L."/>
            <person name="Vesth T.C."/>
            <person name="Theobald S."/>
            <person name="Frisvad J.C."/>
            <person name="Larsen T.O."/>
            <person name="Kjaerboelling I."/>
            <person name="Rothschild-Mancinelli K."/>
            <person name="Lyhne E.K."/>
            <person name="Kogle M.E."/>
            <person name="Barry K."/>
            <person name="Clum A."/>
            <person name="Na H."/>
            <person name="Ledsgaard L."/>
            <person name="Lin J."/>
            <person name="Lipzen A."/>
            <person name="Kuo A."/>
            <person name="Riley R."/>
            <person name="Mondo S."/>
            <person name="LaButti K."/>
            <person name="Haridas S."/>
            <person name="Pangalinan J."/>
            <person name="Salamov A.A."/>
            <person name="Simmons B.A."/>
            <person name="Magnuson J.K."/>
            <person name="Chen J."/>
            <person name="Drula E."/>
            <person name="Henrissat B."/>
            <person name="Wiebenga A."/>
            <person name="Lubbers R.J."/>
            <person name="Gomes A.C."/>
            <person name="Macurrencykelacurrency M.R."/>
            <person name="Stajich J."/>
            <person name="Grigoriev I.V."/>
            <person name="Mortensen U.H."/>
            <person name="De vries R.P."/>
            <person name="Baker S.E."/>
            <person name="Andersen M.R."/>
        </authorList>
    </citation>
    <scope>NUCLEOTIDE SEQUENCE [LARGE SCALE GENOMIC DNA]</scope>
    <source>
        <strain evidence="2 3">CBS 756.74</strain>
    </source>
</reference>
<evidence type="ECO:0000256" key="1">
    <source>
        <dbReference type="SAM" id="MobiDB-lite"/>
    </source>
</evidence>
<protein>
    <submittedName>
        <fullName evidence="2">Uncharacterized protein</fullName>
    </submittedName>
</protein>
<evidence type="ECO:0000313" key="3">
    <source>
        <dbReference type="Proteomes" id="UP001610444"/>
    </source>
</evidence>
<dbReference type="Proteomes" id="UP001610444">
    <property type="component" value="Unassembled WGS sequence"/>
</dbReference>